<dbReference type="Proteomes" id="UP000565698">
    <property type="component" value="Unassembled WGS sequence"/>
</dbReference>
<evidence type="ECO:0000256" key="2">
    <source>
        <dbReference type="SAM" id="Phobius"/>
    </source>
</evidence>
<keyword evidence="1" id="KW-0175">Coiled coil</keyword>
<dbReference type="PANTHER" id="PTHR28624">
    <property type="entry name" value="COILED-COIL DOMAIN-CONTAINING PROTEIN 51"/>
    <property type="match status" value="1"/>
</dbReference>
<dbReference type="PANTHER" id="PTHR28624:SF1">
    <property type="entry name" value="MITOCHONDRIAL POTASSIUM CHANNEL"/>
    <property type="match status" value="1"/>
</dbReference>
<protein>
    <submittedName>
        <fullName evidence="3">CCD51 protein</fullName>
    </submittedName>
</protein>
<dbReference type="InterPro" id="IPR037660">
    <property type="entry name" value="CCDC51"/>
</dbReference>
<organism evidence="3 4">
    <name type="scientific">Thinocorus orbignyianus</name>
    <dbReference type="NCBI Taxonomy" id="161742"/>
    <lineage>
        <taxon>Eukaryota</taxon>
        <taxon>Metazoa</taxon>
        <taxon>Chordata</taxon>
        <taxon>Craniata</taxon>
        <taxon>Vertebrata</taxon>
        <taxon>Euteleostomi</taxon>
        <taxon>Archelosauria</taxon>
        <taxon>Archosauria</taxon>
        <taxon>Dinosauria</taxon>
        <taxon>Saurischia</taxon>
        <taxon>Theropoda</taxon>
        <taxon>Coelurosauria</taxon>
        <taxon>Aves</taxon>
        <taxon>Neognathae</taxon>
        <taxon>Neoaves</taxon>
        <taxon>Aequornithes</taxon>
        <taxon>Ciconiiformes</taxon>
        <taxon>Thinocoridae</taxon>
        <taxon>Thinocorus</taxon>
    </lineage>
</organism>
<dbReference type="EMBL" id="VXBW01006903">
    <property type="protein sequence ID" value="NXP13327.1"/>
    <property type="molecule type" value="Genomic_DNA"/>
</dbReference>
<keyword evidence="4" id="KW-1185">Reference proteome</keyword>
<sequence length="389" mass="44021">NLHIVRTYCPSSPKRPEAKSAIEMAMGFLNHLTEAGTAMGKNSLQKISATGKSWWDKYEEFVGINEVREAQGKVTEAENIFMVARGIVREARENVEAQQMKLKEIRDRLDRVSRDDTQYLELATLEHRMLQEEKRYRAAYLNAEESEREKFSLFSAAVRESHEKERTRAEKTKNWSIIGSVLGAIIGVLGSTYVNRVRLQELKVLVLEAQKGPINLQEAIKEQASSHYLQQKDLSDVIADLKNVLQTRTSQEIKEGAVLTREDRSDSLKIDSLLIPLNEQLNYTKEVGSRLGSLQQQFNSLQESLAQMISEVQSVKLAVHSRPMERVLPRSSAEGKGQASAMRDVILELCDTERRLEAQIKRNSIYSTALTCAVFAITLPVLYIILKGN</sequence>
<dbReference type="OrthoDB" id="6243211at2759"/>
<dbReference type="AlphaFoldDB" id="A0A7L1XSQ6"/>
<feature type="transmembrane region" description="Helical" evidence="2">
    <location>
        <begin position="364"/>
        <end position="386"/>
    </location>
</feature>
<keyword evidence="2" id="KW-1133">Transmembrane helix</keyword>
<evidence type="ECO:0000313" key="4">
    <source>
        <dbReference type="Proteomes" id="UP000565698"/>
    </source>
</evidence>
<feature type="non-terminal residue" evidence="3">
    <location>
        <position position="1"/>
    </location>
</feature>
<keyword evidence="2" id="KW-0812">Transmembrane</keyword>
<name>A0A7L1XSQ6_9AVES</name>
<comment type="caution">
    <text evidence="3">The sequence shown here is derived from an EMBL/GenBank/DDBJ whole genome shotgun (WGS) entry which is preliminary data.</text>
</comment>
<keyword evidence="2" id="KW-0472">Membrane</keyword>
<feature type="non-terminal residue" evidence="3">
    <location>
        <position position="389"/>
    </location>
</feature>
<reference evidence="3 4" key="1">
    <citation type="submission" date="2019-09" db="EMBL/GenBank/DDBJ databases">
        <title>Bird 10,000 Genomes (B10K) Project - Family phase.</title>
        <authorList>
            <person name="Zhang G."/>
        </authorList>
    </citation>
    <scope>NUCLEOTIDE SEQUENCE [LARGE SCALE GENOMIC DNA]</scope>
    <source>
        <strain evidence="3">B10K-DU-002-47</strain>
        <tissue evidence="3">Muscle</tissue>
    </source>
</reference>
<evidence type="ECO:0000256" key="1">
    <source>
        <dbReference type="SAM" id="Coils"/>
    </source>
</evidence>
<feature type="coiled-coil region" evidence="1">
    <location>
        <begin position="88"/>
        <end position="149"/>
    </location>
</feature>
<feature type="transmembrane region" description="Helical" evidence="2">
    <location>
        <begin position="175"/>
        <end position="194"/>
    </location>
</feature>
<proteinExistence type="predicted"/>
<evidence type="ECO:0000313" key="3">
    <source>
        <dbReference type="EMBL" id="NXP13327.1"/>
    </source>
</evidence>
<gene>
    <name evidence="3" type="primary">Ccdc51</name>
    <name evidence="3" type="ORF">THIORB_R07677</name>
</gene>
<accession>A0A7L1XSQ6</accession>